<dbReference type="PANTHER" id="PTHR37299:SF3">
    <property type="entry name" value="STAGE 0 SPORULATION PROTEIN A HOMOLOG"/>
    <property type="match status" value="1"/>
</dbReference>
<evidence type="ECO:0000313" key="10">
    <source>
        <dbReference type="EMBL" id="HIV12585.1"/>
    </source>
</evidence>
<dbReference type="Pfam" id="PF00072">
    <property type="entry name" value="Response_reg"/>
    <property type="match status" value="1"/>
</dbReference>
<dbReference type="GO" id="GO:0003677">
    <property type="term" value="F:DNA binding"/>
    <property type="evidence" value="ECO:0007669"/>
    <property type="project" value="InterPro"/>
</dbReference>
<comment type="function">
    <text evidence="5">May play the central regulatory role in sporulation. It may be an element of the effector pathway responsible for the activation of sporulation genes in response to nutritional stress. Spo0A may act in concert with spo0H (a sigma factor) to control the expression of some genes that are critical to the sporulation process.</text>
</comment>
<dbReference type="InterPro" id="IPR011006">
    <property type="entry name" value="CheY-like_superfamily"/>
</dbReference>
<dbReference type="InterPro" id="IPR046947">
    <property type="entry name" value="LytR-like"/>
</dbReference>
<evidence type="ECO:0000256" key="7">
    <source>
        <dbReference type="PROSITE-ProRule" id="PRU00169"/>
    </source>
</evidence>
<evidence type="ECO:0000256" key="3">
    <source>
        <dbReference type="ARBA" id="ARBA00023012"/>
    </source>
</evidence>
<dbReference type="AlphaFoldDB" id="A0A9D1NTM6"/>
<dbReference type="PANTHER" id="PTHR37299">
    <property type="entry name" value="TRANSCRIPTIONAL REGULATOR-RELATED"/>
    <property type="match status" value="1"/>
</dbReference>
<keyword evidence="3" id="KW-0902">Two-component regulatory system</keyword>
<dbReference type="GO" id="GO:0000156">
    <property type="term" value="F:phosphorelay response regulator activity"/>
    <property type="evidence" value="ECO:0007669"/>
    <property type="project" value="InterPro"/>
</dbReference>
<accession>A0A9D1NTM6</accession>
<comment type="function">
    <text evidence="6">Required for high-level post-exponential phase expression of a series of secreted proteins.</text>
</comment>
<dbReference type="SMART" id="SM00448">
    <property type="entry name" value="REC"/>
    <property type="match status" value="1"/>
</dbReference>
<feature type="domain" description="HTH LytTR-type" evidence="9">
    <location>
        <begin position="154"/>
        <end position="245"/>
    </location>
</feature>
<evidence type="ECO:0000256" key="4">
    <source>
        <dbReference type="ARBA" id="ARBA00023159"/>
    </source>
</evidence>
<evidence type="ECO:0000313" key="11">
    <source>
        <dbReference type="Proteomes" id="UP000886723"/>
    </source>
</evidence>
<keyword evidence="2" id="KW-0963">Cytoplasm</keyword>
<evidence type="ECO:0000256" key="5">
    <source>
        <dbReference type="ARBA" id="ARBA00024867"/>
    </source>
</evidence>
<name>A0A9D1NTM6_9FIRM</name>
<dbReference type="PROSITE" id="PS50110">
    <property type="entry name" value="RESPONSE_REGULATORY"/>
    <property type="match status" value="1"/>
</dbReference>
<dbReference type="Gene3D" id="2.40.50.1020">
    <property type="entry name" value="LytTr DNA-binding domain"/>
    <property type="match status" value="1"/>
</dbReference>
<evidence type="ECO:0000256" key="6">
    <source>
        <dbReference type="ARBA" id="ARBA00037164"/>
    </source>
</evidence>
<evidence type="ECO:0000259" key="9">
    <source>
        <dbReference type="PROSITE" id="PS50930"/>
    </source>
</evidence>
<dbReference type="InterPro" id="IPR007492">
    <property type="entry name" value="LytTR_DNA-bd_dom"/>
</dbReference>
<keyword evidence="4" id="KW-0010">Activator</keyword>
<dbReference type="Proteomes" id="UP000886723">
    <property type="component" value="Unassembled WGS sequence"/>
</dbReference>
<dbReference type="EMBL" id="DVON01000117">
    <property type="protein sequence ID" value="HIV12585.1"/>
    <property type="molecule type" value="Genomic_DNA"/>
</dbReference>
<dbReference type="Gene3D" id="3.40.50.2300">
    <property type="match status" value="1"/>
</dbReference>
<feature type="domain" description="Response regulatory" evidence="8">
    <location>
        <begin position="3"/>
        <end position="126"/>
    </location>
</feature>
<sequence>MIPIYICEDNIKLLKKYEEYVSDYLCFHDFSMRIACVTPDPKTLLAAVQNADEPGIYFLDIMLSASVNGIEAAEQIRKYDPDGWIIFITSYPEMSSMVFQYRVEALDFILKDAPQSLKRRVFQCLETVQKRYEKSRTISPKLYCCKSGAHKLRLPYEDILYFESVSGSHKLLIHTTAGNYEIYASLNDVEKELDKRFFRSHKSYLVNTDYAIEFNRAGGYILMRNQERCLLSVRKIRKLEHSLMNDNV</sequence>
<keyword evidence="7" id="KW-0597">Phosphoprotein</keyword>
<evidence type="ECO:0000259" key="8">
    <source>
        <dbReference type="PROSITE" id="PS50110"/>
    </source>
</evidence>
<dbReference type="SUPFAM" id="SSF52172">
    <property type="entry name" value="CheY-like"/>
    <property type="match status" value="1"/>
</dbReference>
<proteinExistence type="predicted"/>
<dbReference type="SMART" id="SM00850">
    <property type="entry name" value="LytTR"/>
    <property type="match status" value="1"/>
</dbReference>
<feature type="modified residue" description="4-aspartylphosphate" evidence="7">
    <location>
        <position position="60"/>
    </location>
</feature>
<reference evidence="10" key="1">
    <citation type="submission" date="2020-10" db="EMBL/GenBank/DDBJ databases">
        <authorList>
            <person name="Gilroy R."/>
        </authorList>
    </citation>
    <scope>NUCLEOTIDE SEQUENCE</scope>
    <source>
        <strain evidence="10">ChiBcec2-4451</strain>
    </source>
</reference>
<reference evidence="10" key="2">
    <citation type="journal article" date="2021" name="PeerJ">
        <title>Extensive microbial diversity within the chicken gut microbiome revealed by metagenomics and culture.</title>
        <authorList>
            <person name="Gilroy R."/>
            <person name="Ravi A."/>
            <person name="Getino M."/>
            <person name="Pursley I."/>
            <person name="Horton D.L."/>
            <person name="Alikhan N.F."/>
            <person name="Baker D."/>
            <person name="Gharbi K."/>
            <person name="Hall N."/>
            <person name="Watson M."/>
            <person name="Adriaenssens E.M."/>
            <person name="Foster-Nyarko E."/>
            <person name="Jarju S."/>
            <person name="Secka A."/>
            <person name="Antonio M."/>
            <person name="Oren A."/>
            <person name="Chaudhuri R.R."/>
            <person name="La Ragione R."/>
            <person name="Hildebrand F."/>
            <person name="Pallen M.J."/>
        </authorList>
    </citation>
    <scope>NUCLEOTIDE SEQUENCE</scope>
    <source>
        <strain evidence="10">ChiBcec2-4451</strain>
    </source>
</reference>
<gene>
    <name evidence="10" type="ORF">IAA63_05520</name>
</gene>
<dbReference type="PROSITE" id="PS50930">
    <property type="entry name" value="HTH_LYTTR"/>
    <property type="match status" value="1"/>
</dbReference>
<dbReference type="Pfam" id="PF04397">
    <property type="entry name" value="LytTR"/>
    <property type="match status" value="1"/>
</dbReference>
<dbReference type="InterPro" id="IPR001789">
    <property type="entry name" value="Sig_transdc_resp-reg_receiver"/>
</dbReference>
<evidence type="ECO:0000256" key="1">
    <source>
        <dbReference type="ARBA" id="ARBA00018672"/>
    </source>
</evidence>
<protein>
    <recommendedName>
        <fullName evidence="1">Stage 0 sporulation protein A homolog</fullName>
    </recommendedName>
</protein>
<evidence type="ECO:0000256" key="2">
    <source>
        <dbReference type="ARBA" id="ARBA00022490"/>
    </source>
</evidence>
<comment type="caution">
    <text evidence="10">The sequence shown here is derived from an EMBL/GenBank/DDBJ whole genome shotgun (WGS) entry which is preliminary data.</text>
</comment>
<organism evidence="10 11">
    <name type="scientific">Candidatus Pullilachnospira stercoravium</name>
    <dbReference type="NCBI Taxonomy" id="2840913"/>
    <lineage>
        <taxon>Bacteria</taxon>
        <taxon>Bacillati</taxon>
        <taxon>Bacillota</taxon>
        <taxon>Clostridia</taxon>
        <taxon>Lachnospirales</taxon>
        <taxon>Lachnospiraceae</taxon>
        <taxon>Lachnospiraceae incertae sedis</taxon>
        <taxon>Candidatus Pullilachnospira</taxon>
    </lineage>
</organism>